<evidence type="ECO:0000256" key="7">
    <source>
        <dbReference type="RuleBase" id="RU363032"/>
    </source>
</evidence>
<dbReference type="GO" id="GO:0055085">
    <property type="term" value="P:transmembrane transport"/>
    <property type="evidence" value="ECO:0007669"/>
    <property type="project" value="InterPro"/>
</dbReference>
<feature type="transmembrane region" description="Helical" evidence="7">
    <location>
        <begin position="173"/>
        <end position="191"/>
    </location>
</feature>
<feature type="transmembrane region" description="Helical" evidence="7">
    <location>
        <begin position="227"/>
        <end position="253"/>
    </location>
</feature>
<dbReference type="PANTHER" id="PTHR43163">
    <property type="entry name" value="DIPEPTIDE TRANSPORT SYSTEM PERMEASE PROTEIN DPPB-RELATED"/>
    <property type="match status" value="1"/>
</dbReference>
<dbReference type="SUPFAM" id="SSF161098">
    <property type="entry name" value="MetI-like"/>
    <property type="match status" value="1"/>
</dbReference>
<dbReference type="PROSITE" id="PS50928">
    <property type="entry name" value="ABC_TM1"/>
    <property type="match status" value="1"/>
</dbReference>
<feature type="transmembrane region" description="Helical" evidence="7">
    <location>
        <begin position="273"/>
        <end position="299"/>
    </location>
</feature>
<comment type="similarity">
    <text evidence="7">Belongs to the binding-protein-dependent transport system permease family.</text>
</comment>
<dbReference type="Pfam" id="PF19300">
    <property type="entry name" value="BPD_transp_1_N"/>
    <property type="match status" value="1"/>
</dbReference>
<evidence type="ECO:0000256" key="2">
    <source>
        <dbReference type="ARBA" id="ARBA00022448"/>
    </source>
</evidence>
<reference evidence="9" key="2">
    <citation type="journal article" date="2021" name="PeerJ">
        <title>Extensive microbial diversity within the chicken gut microbiome revealed by metagenomics and culture.</title>
        <authorList>
            <person name="Gilroy R."/>
            <person name="Ravi A."/>
            <person name="Getino M."/>
            <person name="Pursley I."/>
            <person name="Horton D.L."/>
            <person name="Alikhan N.F."/>
            <person name="Baker D."/>
            <person name="Gharbi K."/>
            <person name="Hall N."/>
            <person name="Watson M."/>
            <person name="Adriaenssens E.M."/>
            <person name="Foster-Nyarko E."/>
            <person name="Jarju S."/>
            <person name="Secka A."/>
            <person name="Antonio M."/>
            <person name="Oren A."/>
            <person name="Chaudhuri R.R."/>
            <person name="La Ragione R."/>
            <person name="Hildebrand F."/>
            <person name="Pallen M.J."/>
        </authorList>
    </citation>
    <scope>NUCLEOTIDE SEQUENCE</scope>
    <source>
        <strain evidence="9">ChiSjej4B22-8148</strain>
    </source>
</reference>
<evidence type="ECO:0000256" key="4">
    <source>
        <dbReference type="ARBA" id="ARBA00022692"/>
    </source>
</evidence>
<evidence type="ECO:0000256" key="6">
    <source>
        <dbReference type="ARBA" id="ARBA00023136"/>
    </source>
</evidence>
<proteinExistence type="inferred from homology"/>
<dbReference type="GO" id="GO:0005886">
    <property type="term" value="C:plasma membrane"/>
    <property type="evidence" value="ECO:0007669"/>
    <property type="project" value="UniProtKB-SubCell"/>
</dbReference>
<gene>
    <name evidence="9" type="ORF">IAB31_13260</name>
</gene>
<dbReference type="EMBL" id="DVGK01000156">
    <property type="protein sequence ID" value="HIR14877.1"/>
    <property type="molecule type" value="Genomic_DNA"/>
</dbReference>
<dbReference type="CDD" id="cd06261">
    <property type="entry name" value="TM_PBP2"/>
    <property type="match status" value="1"/>
</dbReference>
<dbReference type="AlphaFoldDB" id="A0A9D1DAV7"/>
<accession>A0A9D1DAV7</accession>
<protein>
    <submittedName>
        <fullName evidence="9">ABC transporter permease</fullName>
    </submittedName>
</protein>
<organism evidence="9 10">
    <name type="scientific">Candidatus Choladousia intestinavium</name>
    <dbReference type="NCBI Taxonomy" id="2840727"/>
    <lineage>
        <taxon>Bacteria</taxon>
        <taxon>Bacillati</taxon>
        <taxon>Bacillota</taxon>
        <taxon>Clostridia</taxon>
        <taxon>Lachnospirales</taxon>
        <taxon>Lachnospiraceae</taxon>
        <taxon>Lachnospiraceae incertae sedis</taxon>
        <taxon>Candidatus Choladousia</taxon>
    </lineage>
</organism>
<dbReference type="InterPro" id="IPR045621">
    <property type="entry name" value="BPD_transp_1_N"/>
</dbReference>
<dbReference type="Pfam" id="PF00528">
    <property type="entry name" value="BPD_transp_1"/>
    <property type="match status" value="1"/>
</dbReference>
<feature type="transmembrane region" description="Helical" evidence="7">
    <location>
        <begin position="9"/>
        <end position="27"/>
    </location>
</feature>
<evidence type="ECO:0000256" key="5">
    <source>
        <dbReference type="ARBA" id="ARBA00022989"/>
    </source>
</evidence>
<feature type="domain" description="ABC transmembrane type-1" evidence="8">
    <location>
        <begin position="95"/>
        <end position="296"/>
    </location>
</feature>
<feature type="transmembrane region" description="Helical" evidence="7">
    <location>
        <begin position="97"/>
        <end position="122"/>
    </location>
</feature>
<dbReference type="PANTHER" id="PTHR43163:SF6">
    <property type="entry name" value="DIPEPTIDE TRANSPORT SYSTEM PERMEASE PROTEIN DPPB-RELATED"/>
    <property type="match status" value="1"/>
</dbReference>
<name>A0A9D1DAV7_9FIRM</name>
<dbReference type="Gene3D" id="1.10.3720.10">
    <property type="entry name" value="MetI-like"/>
    <property type="match status" value="1"/>
</dbReference>
<dbReference type="Proteomes" id="UP000886757">
    <property type="component" value="Unassembled WGS sequence"/>
</dbReference>
<keyword evidence="6 7" id="KW-0472">Membrane</keyword>
<dbReference type="InterPro" id="IPR000515">
    <property type="entry name" value="MetI-like"/>
</dbReference>
<dbReference type="InterPro" id="IPR035906">
    <property type="entry name" value="MetI-like_sf"/>
</dbReference>
<comment type="subcellular location">
    <subcellularLocation>
        <location evidence="1 7">Cell membrane</location>
        <topology evidence="1 7">Multi-pass membrane protein</topology>
    </subcellularLocation>
</comment>
<keyword evidence="4 7" id="KW-0812">Transmembrane</keyword>
<keyword evidence="5 7" id="KW-1133">Transmembrane helix</keyword>
<keyword evidence="3" id="KW-1003">Cell membrane</keyword>
<reference evidence="9" key="1">
    <citation type="submission" date="2020-10" db="EMBL/GenBank/DDBJ databases">
        <authorList>
            <person name="Gilroy R."/>
        </authorList>
    </citation>
    <scope>NUCLEOTIDE SEQUENCE</scope>
    <source>
        <strain evidence="9">ChiSjej4B22-8148</strain>
    </source>
</reference>
<keyword evidence="2 7" id="KW-0813">Transport</keyword>
<evidence type="ECO:0000259" key="8">
    <source>
        <dbReference type="PROSITE" id="PS50928"/>
    </source>
</evidence>
<sequence>MSKYILKRLLTLIPTLLAVIFIVYFIMDLTPGDPGTLILGEQATKEEIAAKNEELGYNDPFLVRYVSYVGDLLHGDLGESWQSGRPVMGEILSRLPVTVTLAVGAILIGTVVGILVGILSAVKQYSFLDFSATAVAMALASFPGFWIGMMLILLFSLYLGWLPSFGGGDFRHYILPWITTACPFMASQLRMTRTSMLEVIRADYIRTARAKGQKESKIILRHALRNALLPVVTILGINFGALLGGTVTIETVFTLPGVGTLIIEAIRSKDVPVVTGATVMLACFVAVLMLIVDVLYAYIDPRIKSRYTRK</sequence>
<feature type="transmembrane region" description="Helical" evidence="7">
    <location>
        <begin position="134"/>
        <end position="161"/>
    </location>
</feature>
<evidence type="ECO:0000313" key="10">
    <source>
        <dbReference type="Proteomes" id="UP000886757"/>
    </source>
</evidence>
<comment type="caution">
    <text evidence="9">The sequence shown here is derived from an EMBL/GenBank/DDBJ whole genome shotgun (WGS) entry which is preliminary data.</text>
</comment>
<evidence type="ECO:0000313" key="9">
    <source>
        <dbReference type="EMBL" id="HIR14877.1"/>
    </source>
</evidence>
<evidence type="ECO:0000256" key="1">
    <source>
        <dbReference type="ARBA" id="ARBA00004651"/>
    </source>
</evidence>
<evidence type="ECO:0000256" key="3">
    <source>
        <dbReference type="ARBA" id="ARBA00022475"/>
    </source>
</evidence>